<dbReference type="EMBL" id="JAHQIW010005559">
    <property type="protein sequence ID" value="KAJ1366443.1"/>
    <property type="molecule type" value="Genomic_DNA"/>
</dbReference>
<reference evidence="3" key="1">
    <citation type="submission" date="2021-06" db="EMBL/GenBank/DDBJ databases">
        <title>Parelaphostrongylus tenuis whole genome reference sequence.</title>
        <authorList>
            <person name="Garwood T.J."/>
            <person name="Larsen P.A."/>
            <person name="Fountain-Jones N.M."/>
            <person name="Garbe J.R."/>
            <person name="Macchietto M.G."/>
            <person name="Kania S.A."/>
            <person name="Gerhold R.W."/>
            <person name="Richards J.E."/>
            <person name="Wolf T.M."/>
        </authorList>
    </citation>
    <scope>NUCLEOTIDE SEQUENCE</scope>
    <source>
        <strain evidence="3">MNPRO001-30</strain>
        <tissue evidence="3">Meninges</tissue>
    </source>
</reference>
<proteinExistence type="predicted"/>
<feature type="transmembrane region" description="Helical" evidence="2">
    <location>
        <begin position="84"/>
        <end position="106"/>
    </location>
</feature>
<dbReference type="Proteomes" id="UP001196413">
    <property type="component" value="Unassembled WGS sequence"/>
</dbReference>
<protein>
    <submittedName>
        <fullName evidence="3">Uncharacterized protein</fullName>
    </submittedName>
</protein>
<sequence>MFSRNKPELLDPRETFEHYENRSRPTSSLSFEPSGSHGLLACEYRAAPADAAYRIDDGRYDPRPVTKITTYVPETTRRKIPIGVVLAVAIGVPVVLMVSLFGAVWLQELGVL</sequence>
<evidence type="ECO:0000313" key="3">
    <source>
        <dbReference type="EMBL" id="KAJ1366443.1"/>
    </source>
</evidence>
<keyword evidence="2" id="KW-0472">Membrane</keyword>
<name>A0AAD5WDR7_PARTN</name>
<keyword evidence="2" id="KW-0812">Transmembrane</keyword>
<evidence type="ECO:0000256" key="2">
    <source>
        <dbReference type="SAM" id="Phobius"/>
    </source>
</evidence>
<gene>
    <name evidence="3" type="ORF">KIN20_027106</name>
</gene>
<comment type="caution">
    <text evidence="3">The sequence shown here is derived from an EMBL/GenBank/DDBJ whole genome shotgun (WGS) entry which is preliminary data.</text>
</comment>
<feature type="region of interest" description="Disordered" evidence="1">
    <location>
        <begin position="1"/>
        <end position="35"/>
    </location>
</feature>
<evidence type="ECO:0000256" key="1">
    <source>
        <dbReference type="SAM" id="MobiDB-lite"/>
    </source>
</evidence>
<keyword evidence="2" id="KW-1133">Transmembrane helix</keyword>
<evidence type="ECO:0000313" key="4">
    <source>
        <dbReference type="Proteomes" id="UP001196413"/>
    </source>
</evidence>
<accession>A0AAD5WDR7</accession>
<feature type="compositionally biased region" description="Basic and acidic residues" evidence="1">
    <location>
        <begin position="1"/>
        <end position="23"/>
    </location>
</feature>
<organism evidence="3 4">
    <name type="scientific">Parelaphostrongylus tenuis</name>
    <name type="common">Meningeal worm</name>
    <dbReference type="NCBI Taxonomy" id="148309"/>
    <lineage>
        <taxon>Eukaryota</taxon>
        <taxon>Metazoa</taxon>
        <taxon>Ecdysozoa</taxon>
        <taxon>Nematoda</taxon>
        <taxon>Chromadorea</taxon>
        <taxon>Rhabditida</taxon>
        <taxon>Rhabditina</taxon>
        <taxon>Rhabditomorpha</taxon>
        <taxon>Strongyloidea</taxon>
        <taxon>Metastrongylidae</taxon>
        <taxon>Parelaphostrongylus</taxon>
    </lineage>
</organism>
<keyword evidence="4" id="KW-1185">Reference proteome</keyword>
<dbReference type="AlphaFoldDB" id="A0AAD5WDR7"/>
<feature type="compositionally biased region" description="Polar residues" evidence="1">
    <location>
        <begin position="24"/>
        <end position="33"/>
    </location>
</feature>